<protein>
    <submittedName>
        <fullName evidence="1">Uncharacterized protein</fullName>
    </submittedName>
</protein>
<reference evidence="1 2" key="1">
    <citation type="submission" date="2022-10" db="EMBL/GenBank/DDBJ databases">
        <title>The complete genomes of actinobacterial strains from the NBC collection.</title>
        <authorList>
            <person name="Joergensen T.S."/>
            <person name="Alvarez Arevalo M."/>
            <person name="Sterndorff E.B."/>
            <person name="Faurdal D."/>
            <person name="Vuksanovic O."/>
            <person name="Mourched A.-S."/>
            <person name="Charusanti P."/>
            <person name="Shaw S."/>
            <person name="Blin K."/>
            <person name="Weber T."/>
        </authorList>
    </citation>
    <scope>NUCLEOTIDE SEQUENCE [LARGE SCALE GENOMIC DNA]</scope>
    <source>
        <strain evidence="1 2">NBC_01413</strain>
    </source>
</reference>
<evidence type="ECO:0000313" key="1">
    <source>
        <dbReference type="EMBL" id="WTY38541.1"/>
    </source>
</evidence>
<evidence type="ECO:0000313" key="2">
    <source>
        <dbReference type="Proteomes" id="UP001621418"/>
    </source>
</evidence>
<dbReference type="GeneID" id="91375026"/>
<dbReference type="Proteomes" id="UP001621418">
    <property type="component" value="Chromosome"/>
</dbReference>
<sequence>MAIDPAIAALLGTLLGVVSTIFTSRATAKAAERKDVRARQAELRKERREAAHAFNEIYQELEEHLASGGERDRTLIRRMWVAHNKLAYVAGDELQVATTELADQLNVMFWSSEPWTNGRFYDSLLPVNRKFQAAVRSDLREE</sequence>
<proteinExistence type="predicted"/>
<accession>A0ABZ1NF05</accession>
<keyword evidence="2" id="KW-1185">Reference proteome</keyword>
<name>A0ABZ1NF05_9NOCA</name>
<dbReference type="RefSeq" id="WP_328660571.1">
    <property type="nucleotide sequence ID" value="NZ_CP108014.1"/>
</dbReference>
<gene>
    <name evidence="1" type="ORF">OG308_12235</name>
</gene>
<dbReference type="EMBL" id="CP109527">
    <property type="protein sequence ID" value="WTY38541.1"/>
    <property type="molecule type" value="Genomic_DNA"/>
</dbReference>
<organism evidence="1 2">
    <name type="scientific">Nocardia salmonicida</name>
    <dbReference type="NCBI Taxonomy" id="53431"/>
    <lineage>
        <taxon>Bacteria</taxon>
        <taxon>Bacillati</taxon>
        <taxon>Actinomycetota</taxon>
        <taxon>Actinomycetes</taxon>
        <taxon>Mycobacteriales</taxon>
        <taxon>Nocardiaceae</taxon>
        <taxon>Nocardia</taxon>
    </lineage>
</organism>